<reference evidence="4" key="1">
    <citation type="journal article" date="2018" name="Nat. Microbiol.">
        <title>Leveraging single-cell genomics to expand the fungal tree of life.</title>
        <authorList>
            <person name="Ahrendt S.R."/>
            <person name="Quandt C.A."/>
            <person name="Ciobanu D."/>
            <person name="Clum A."/>
            <person name="Salamov A."/>
            <person name="Andreopoulos B."/>
            <person name="Cheng J.F."/>
            <person name="Woyke T."/>
            <person name="Pelin A."/>
            <person name="Henrissat B."/>
            <person name="Reynolds N.K."/>
            <person name="Benny G.L."/>
            <person name="Smith M.E."/>
            <person name="James T.Y."/>
            <person name="Grigoriev I.V."/>
        </authorList>
    </citation>
    <scope>NUCLEOTIDE SEQUENCE [LARGE SCALE GENOMIC DNA]</scope>
    <source>
        <strain evidence="4">RSA 1356</strain>
    </source>
</reference>
<dbReference type="SUPFAM" id="SSF50182">
    <property type="entry name" value="Sm-like ribonucleoproteins"/>
    <property type="match status" value="1"/>
</dbReference>
<keyword evidence="4" id="KW-1185">Reference proteome</keyword>
<dbReference type="PANTHER" id="PTHR13586:SF0">
    <property type="entry name" value="TRAILER HITCH, ISOFORM H"/>
    <property type="match status" value="1"/>
</dbReference>
<feature type="non-terminal residue" evidence="3">
    <location>
        <position position="99"/>
    </location>
</feature>
<organism evidence="3 4">
    <name type="scientific">Thamnocephalis sphaerospora</name>
    <dbReference type="NCBI Taxonomy" id="78915"/>
    <lineage>
        <taxon>Eukaryota</taxon>
        <taxon>Fungi</taxon>
        <taxon>Fungi incertae sedis</taxon>
        <taxon>Zoopagomycota</taxon>
        <taxon>Zoopagomycotina</taxon>
        <taxon>Zoopagomycetes</taxon>
        <taxon>Zoopagales</taxon>
        <taxon>Sigmoideomycetaceae</taxon>
        <taxon>Thamnocephalis</taxon>
    </lineage>
</organism>
<dbReference type="GO" id="GO:0033962">
    <property type="term" value="P:P-body assembly"/>
    <property type="evidence" value="ECO:0007669"/>
    <property type="project" value="TreeGrafter"/>
</dbReference>
<dbReference type="SMART" id="SM01271">
    <property type="entry name" value="LSM14"/>
    <property type="match status" value="1"/>
</dbReference>
<dbReference type="Proteomes" id="UP000271241">
    <property type="component" value="Unassembled WGS sequence"/>
</dbReference>
<dbReference type="GO" id="GO:0034063">
    <property type="term" value="P:stress granule assembly"/>
    <property type="evidence" value="ECO:0007669"/>
    <property type="project" value="TreeGrafter"/>
</dbReference>
<dbReference type="OrthoDB" id="21539at2759"/>
<feature type="compositionally biased region" description="Pro residues" evidence="1">
    <location>
        <begin position="81"/>
        <end position="93"/>
    </location>
</feature>
<feature type="domain" description="Sm" evidence="2">
    <location>
        <begin position="1"/>
        <end position="82"/>
    </location>
</feature>
<dbReference type="PANTHER" id="PTHR13586">
    <property type="entry name" value="SCD6 PROTEIN-RELATED"/>
    <property type="match status" value="1"/>
</dbReference>
<protein>
    <submittedName>
        <fullName evidence="3">Lsm14 N-terminal</fullName>
    </submittedName>
</protein>
<dbReference type="Gene3D" id="2.30.30.100">
    <property type="match status" value="1"/>
</dbReference>
<dbReference type="InterPro" id="IPR025609">
    <property type="entry name" value="Lsm14-like_N"/>
</dbReference>
<evidence type="ECO:0000259" key="2">
    <source>
        <dbReference type="PROSITE" id="PS52002"/>
    </source>
</evidence>
<evidence type="ECO:0000313" key="3">
    <source>
        <dbReference type="EMBL" id="RKP06756.1"/>
    </source>
</evidence>
<dbReference type="STRING" id="78915.A0A4P9XLR3"/>
<name>A0A4P9XLR3_9FUNG</name>
<dbReference type="EMBL" id="KZ992823">
    <property type="protein sequence ID" value="RKP06756.1"/>
    <property type="molecule type" value="Genomic_DNA"/>
</dbReference>
<accession>A0A4P9XLR3</accession>
<gene>
    <name evidence="3" type="ORF">THASP1DRAFT_18049</name>
</gene>
<dbReference type="InterPro" id="IPR047575">
    <property type="entry name" value="Sm"/>
</dbReference>
<feature type="region of interest" description="Disordered" evidence="1">
    <location>
        <begin position="78"/>
        <end position="99"/>
    </location>
</feature>
<dbReference type="GO" id="GO:0003729">
    <property type="term" value="F:mRNA binding"/>
    <property type="evidence" value="ECO:0007669"/>
    <property type="project" value="TreeGrafter"/>
</dbReference>
<evidence type="ECO:0000256" key="1">
    <source>
        <dbReference type="SAM" id="MobiDB-lite"/>
    </source>
</evidence>
<dbReference type="InterPro" id="IPR010920">
    <property type="entry name" value="LSM_dom_sf"/>
</dbReference>
<dbReference type="Pfam" id="PF12701">
    <property type="entry name" value="LSM14"/>
    <property type="match status" value="1"/>
</dbReference>
<dbReference type="AlphaFoldDB" id="A0A4P9XLR3"/>
<sequence length="99" mass="10613">MSVNTFVGSKIALISKSDVRYVGILHSISAEEATVSLEQVRCFGTEGRKANPTEELLASSTVYDFVVFRAGDIKDLTVLEPPQPTPSAPPAMPHDPAIV</sequence>
<evidence type="ECO:0000313" key="4">
    <source>
        <dbReference type="Proteomes" id="UP000271241"/>
    </source>
</evidence>
<proteinExistence type="predicted"/>
<dbReference type="GO" id="GO:0000932">
    <property type="term" value="C:P-body"/>
    <property type="evidence" value="ECO:0007669"/>
    <property type="project" value="TreeGrafter"/>
</dbReference>
<dbReference type="PROSITE" id="PS52002">
    <property type="entry name" value="SM"/>
    <property type="match status" value="1"/>
</dbReference>
<dbReference type="CDD" id="cd01736">
    <property type="entry name" value="LSm14_N"/>
    <property type="match status" value="1"/>
</dbReference>